<keyword evidence="7" id="KW-0436">Ligase</keyword>
<protein>
    <recommendedName>
        <fullName evidence="2">HECT-type E3 ubiquitin transferase</fullName>
        <ecNumber evidence="2">2.3.2.26</ecNumber>
    </recommendedName>
</protein>
<accession>A0A7T8GY43</accession>
<dbReference type="InterPro" id="IPR035983">
    <property type="entry name" value="Hect_E3_ubiquitin_ligase"/>
</dbReference>
<keyword evidence="8" id="KW-1185">Reference proteome</keyword>
<gene>
    <name evidence="7" type="ORF">FKW44_013864</name>
</gene>
<dbReference type="PANTHER" id="PTHR45700">
    <property type="entry name" value="UBIQUITIN-PROTEIN LIGASE E3C"/>
    <property type="match status" value="1"/>
</dbReference>
<sequence>VQRLISGTTSPWIFETFDDTRITMVASMIHIILERDFEEGERSGFLKFVTSCSKPPLLGFENLEPAFSIRCVEVTEDEDDGDTVGSVLRGFLALKKRDPVHRLPTASTCFNLLKLPNYQKRPHYVINCAMPYHRTRL</sequence>
<name>A0A7T8GY43_CALRO</name>
<evidence type="ECO:0000256" key="5">
    <source>
        <dbReference type="PROSITE-ProRule" id="PRU00104"/>
    </source>
</evidence>
<dbReference type="GO" id="GO:0016874">
    <property type="term" value="F:ligase activity"/>
    <property type="evidence" value="ECO:0007669"/>
    <property type="project" value="UniProtKB-KW"/>
</dbReference>
<evidence type="ECO:0000256" key="2">
    <source>
        <dbReference type="ARBA" id="ARBA00012485"/>
    </source>
</evidence>
<keyword evidence="3" id="KW-0808">Transferase</keyword>
<dbReference type="GO" id="GO:0061630">
    <property type="term" value="F:ubiquitin protein ligase activity"/>
    <property type="evidence" value="ECO:0007669"/>
    <property type="project" value="UniProtKB-EC"/>
</dbReference>
<evidence type="ECO:0000256" key="3">
    <source>
        <dbReference type="ARBA" id="ARBA00022679"/>
    </source>
</evidence>
<dbReference type="EMBL" id="CP045898">
    <property type="protein sequence ID" value="QQP39980.1"/>
    <property type="molecule type" value="Genomic_DNA"/>
</dbReference>
<feature type="domain" description="HECT" evidence="6">
    <location>
        <begin position="37"/>
        <end position="121"/>
    </location>
</feature>
<dbReference type="SUPFAM" id="SSF56204">
    <property type="entry name" value="Hect, E3 ligase catalytic domain"/>
    <property type="match status" value="1"/>
</dbReference>
<evidence type="ECO:0000256" key="4">
    <source>
        <dbReference type="ARBA" id="ARBA00022786"/>
    </source>
</evidence>
<feature type="active site" description="Glycyl thioester intermediate" evidence="5">
    <location>
        <position position="109"/>
    </location>
</feature>
<evidence type="ECO:0000256" key="1">
    <source>
        <dbReference type="ARBA" id="ARBA00000885"/>
    </source>
</evidence>
<dbReference type="Proteomes" id="UP000595437">
    <property type="component" value="Chromosome 9"/>
</dbReference>
<dbReference type="Pfam" id="PF00632">
    <property type="entry name" value="HECT"/>
    <property type="match status" value="1"/>
</dbReference>
<organism evidence="7 8">
    <name type="scientific">Caligus rogercresseyi</name>
    <name type="common">Sea louse</name>
    <dbReference type="NCBI Taxonomy" id="217165"/>
    <lineage>
        <taxon>Eukaryota</taxon>
        <taxon>Metazoa</taxon>
        <taxon>Ecdysozoa</taxon>
        <taxon>Arthropoda</taxon>
        <taxon>Crustacea</taxon>
        <taxon>Multicrustacea</taxon>
        <taxon>Hexanauplia</taxon>
        <taxon>Copepoda</taxon>
        <taxon>Siphonostomatoida</taxon>
        <taxon>Caligidae</taxon>
        <taxon>Caligus</taxon>
    </lineage>
</organism>
<dbReference type="GO" id="GO:0009966">
    <property type="term" value="P:regulation of signal transduction"/>
    <property type="evidence" value="ECO:0007669"/>
    <property type="project" value="UniProtKB-ARBA"/>
</dbReference>
<dbReference type="EC" id="2.3.2.26" evidence="2"/>
<dbReference type="AlphaFoldDB" id="A0A7T8GY43"/>
<reference evidence="8" key="1">
    <citation type="submission" date="2021-01" db="EMBL/GenBank/DDBJ databases">
        <title>Caligus Genome Assembly.</title>
        <authorList>
            <person name="Gallardo-Escarate C."/>
        </authorList>
    </citation>
    <scope>NUCLEOTIDE SEQUENCE [LARGE SCALE GENOMIC DNA]</scope>
</reference>
<dbReference type="Gene3D" id="3.30.2410.10">
    <property type="entry name" value="Hect, E3 ligase catalytic domain"/>
    <property type="match status" value="1"/>
</dbReference>
<evidence type="ECO:0000313" key="7">
    <source>
        <dbReference type="EMBL" id="QQP39980.1"/>
    </source>
</evidence>
<dbReference type="InterPro" id="IPR000569">
    <property type="entry name" value="HECT_dom"/>
</dbReference>
<comment type="catalytic activity">
    <reaction evidence="1">
        <text>S-ubiquitinyl-[E2 ubiquitin-conjugating enzyme]-L-cysteine + [acceptor protein]-L-lysine = [E2 ubiquitin-conjugating enzyme]-L-cysteine + N(6)-ubiquitinyl-[acceptor protein]-L-lysine.</text>
        <dbReference type="EC" id="2.3.2.26"/>
    </reaction>
</comment>
<dbReference type="PANTHER" id="PTHR45700:SF3">
    <property type="entry name" value="UBIQUITIN-PROTEIN LIGASE E3B"/>
    <property type="match status" value="1"/>
</dbReference>
<dbReference type="GO" id="GO:0000209">
    <property type="term" value="P:protein polyubiquitination"/>
    <property type="evidence" value="ECO:0007669"/>
    <property type="project" value="InterPro"/>
</dbReference>
<proteinExistence type="predicted"/>
<feature type="non-terminal residue" evidence="7">
    <location>
        <position position="1"/>
    </location>
</feature>
<keyword evidence="4 5" id="KW-0833">Ubl conjugation pathway</keyword>
<dbReference type="InterPro" id="IPR044611">
    <property type="entry name" value="E3A/B/C-like"/>
</dbReference>
<dbReference type="OrthoDB" id="8068875at2759"/>
<evidence type="ECO:0000313" key="8">
    <source>
        <dbReference type="Proteomes" id="UP000595437"/>
    </source>
</evidence>
<evidence type="ECO:0000259" key="6">
    <source>
        <dbReference type="PROSITE" id="PS50237"/>
    </source>
</evidence>
<dbReference type="GO" id="GO:0006511">
    <property type="term" value="P:ubiquitin-dependent protein catabolic process"/>
    <property type="evidence" value="ECO:0007669"/>
    <property type="project" value="TreeGrafter"/>
</dbReference>
<dbReference type="PROSITE" id="PS50237">
    <property type="entry name" value="HECT"/>
    <property type="match status" value="1"/>
</dbReference>